<dbReference type="AlphaFoldDB" id="A0A5A7PKW9"/>
<organism evidence="1 2">
    <name type="scientific">Striga asiatica</name>
    <name type="common">Asiatic witchweed</name>
    <name type="synonym">Buchnera asiatica</name>
    <dbReference type="NCBI Taxonomy" id="4170"/>
    <lineage>
        <taxon>Eukaryota</taxon>
        <taxon>Viridiplantae</taxon>
        <taxon>Streptophyta</taxon>
        <taxon>Embryophyta</taxon>
        <taxon>Tracheophyta</taxon>
        <taxon>Spermatophyta</taxon>
        <taxon>Magnoliopsida</taxon>
        <taxon>eudicotyledons</taxon>
        <taxon>Gunneridae</taxon>
        <taxon>Pentapetalae</taxon>
        <taxon>asterids</taxon>
        <taxon>lamiids</taxon>
        <taxon>Lamiales</taxon>
        <taxon>Orobanchaceae</taxon>
        <taxon>Buchnereae</taxon>
        <taxon>Striga</taxon>
    </lineage>
</organism>
<sequence length="164" mass="19211">MTIYNSMFLVNKTDEVRLMRNKFHELGLRDEDFLEKSWIASVMIPAWKLSFKGKSDMVKTAIPRAVLRKLCEAVKQQSMSLVILTPYGGKMAEIPKDATLFLHCGNTLFMAYYVWQWPTEGKRPQKQAQNENWVRGIYETSVSSYPRWAYVNYRDLDPRGSIFR</sequence>
<comment type="caution">
    <text evidence="1">The sequence shown here is derived from an EMBL/GenBank/DDBJ whole genome shotgun (WGS) entry which is preliminary data.</text>
</comment>
<dbReference type="EMBL" id="BKCP01004650">
    <property type="protein sequence ID" value="GER32967.1"/>
    <property type="molecule type" value="Genomic_DNA"/>
</dbReference>
<dbReference type="OrthoDB" id="407275at2759"/>
<dbReference type="PANTHER" id="PTHR32448">
    <property type="entry name" value="OS08G0158400 PROTEIN"/>
    <property type="match status" value="1"/>
</dbReference>
<evidence type="ECO:0000313" key="1">
    <source>
        <dbReference type="EMBL" id="GER32967.1"/>
    </source>
</evidence>
<name>A0A5A7PKW9_STRAF</name>
<protein>
    <submittedName>
        <fullName evidence="1">FAD-binding Berberine family protein</fullName>
    </submittedName>
</protein>
<accession>A0A5A7PKW9</accession>
<proteinExistence type="predicted"/>
<reference evidence="2" key="1">
    <citation type="journal article" date="2019" name="Curr. Biol.">
        <title>Genome Sequence of Striga asiatica Provides Insight into the Evolution of Plant Parasitism.</title>
        <authorList>
            <person name="Yoshida S."/>
            <person name="Kim S."/>
            <person name="Wafula E.K."/>
            <person name="Tanskanen J."/>
            <person name="Kim Y.M."/>
            <person name="Honaas L."/>
            <person name="Yang Z."/>
            <person name="Spallek T."/>
            <person name="Conn C.E."/>
            <person name="Ichihashi Y."/>
            <person name="Cheong K."/>
            <person name="Cui S."/>
            <person name="Der J.P."/>
            <person name="Gundlach H."/>
            <person name="Jiao Y."/>
            <person name="Hori C."/>
            <person name="Ishida J.K."/>
            <person name="Kasahara H."/>
            <person name="Kiba T."/>
            <person name="Kim M.S."/>
            <person name="Koo N."/>
            <person name="Laohavisit A."/>
            <person name="Lee Y.H."/>
            <person name="Lumba S."/>
            <person name="McCourt P."/>
            <person name="Mortimer J.C."/>
            <person name="Mutuku J.M."/>
            <person name="Nomura T."/>
            <person name="Sasaki-Sekimoto Y."/>
            <person name="Seto Y."/>
            <person name="Wang Y."/>
            <person name="Wakatake T."/>
            <person name="Sakakibara H."/>
            <person name="Demura T."/>
            <person name="Yamaguchi S."/>
            <person name="Yoneyama K."/>
            <person name="Manabe R.I."/>
            <person name="Nelson D.C."/>
            <person name="Schulman A.H."/>
            <person name="Timko M.P."/>
            <person name="dePamphilis C.W."/>
            <person name="Choi D."/>
            <person name="Shirasu K."/>
        </authorList>
    </citation>
    <scope>NUCLEOTIDE SEQUENCE [LARGE SCALE GENOMIC DNA]</scope>
    <source>
        <strain evidence="2">cv. UVA1</strain>
    </source>
</reference>
<dbReference type="Proteomes" id="UP000325081">
    <property type="component" value="Unassembled WGS sequence"/>
</dbReference>
<dbReference type="Gene3D" id="3.40.462.20">
    <property type="match status" value="1"/>
</dbReference>
<keyword evidence="2" id="KW-1185">Reference proteome</keyword>
<evidence type="ECO:0000313" key="2">
    <source>
        <dbReference type="Proteomes" id="UP000325081"/>
    </source>
</evidence>
<gene>
    <name evidence="1" type="ORF">STAS_09071</name>
</gene>